<evidence type="ECO:0000313" key="3">
    <source>
        <dbReference type="Proteomes" id="UP000307440"/>
    </source>
</evidence>
<dbReference type="OrthoDB" id="2688210at2759"/>
<feature type="compositionally biased region" description="Basic and acidic residues" evidence="1">
    <location>
        <begin position="87"/>
        <end position="102"/>
    </location>
</feature>
<dbReference type="Proteomes" id="UP000307440">
    <property type="component" value="Unassembled WGS sequence"/>
</dbReference>
<name>A0A5C3KBQ9_COPMA</name>
<sequence length="322" mass="37605">MARVERDPTGDVCPAFEQPEFQAVRDSMKPNPPGEPRSEEEVLRMLRDSWKAGHDKRVEDWNMQVQRDREERERLEREQEQQDEEQAERPEGEGQKIEEDNGKKTKKVYFDENIAVGDTITDRPASYTLNKLKLIEYIELFYFTPDGCRKAQKESRSTASTETWGITQMEGEVVGLQPISALKLSKFVKPDTELSWEEVMLGRHAMIQEMMKLGDEVWPVKVVEAFNTMYAALDAHPMRRQEHGSEATVKYQAHVRREWYDRQARKQGFNIGVINETLLRSMRDEIIDKKKTESLREVSVQGFQKNLYSFRLPNPYPSILSE</sequence>
<protein>
    <submittedName>
        <fullName evidence="2">Uncharacterized protein</fullName>
    </submittedName>
</protein>
<reference evidence="2 3" key="1">
    <citation type="journal article" date="2019" name="Nat. Ecol. Evol.">
        <title>Megaphylogeny resolves global patterns of mushroom evolution.</title>
        <authorList>
            <person name="Varga T."/>
            <person name="Krizsan K."/>
            <person name="Foldi C."/>
            <person name="Dima B."/>
            <person name="Sanchez-Garcia M."/>
            <person name="Sanchez-Ramirez S."/>
            <person name="Szollosi G.J."/>
            <person name="Szarkandi J.G."/>
            <person name="Papp V."/>
            <person name="Albert L."/>
            <person name="Andreopoulos W."/>
            <person name="Angelini C."/>
            <person name="Antonin V."/>
            <person name="Barry K.W."/>
            <person name="Bougher N.L."/>
            <person name="Buchanan P."/>
            <person name="Buyck B."/>
            <person name="Bense V."/>
            <person name="Catcheside P."/>
            <person name="Chovatia M."/>
            <person name="Cooper J."/>
            <person name="Damon W."/>
            <person name="Desjardin D."/>
            <person name="Finy P."/>
            <person name="Geml J."/>
            <person name="Haridas S."/>
            <person name="Hughes K."/>
            <person name="Justo A."/>
            <person name="Karasinski D."/>
            <person name="Kautmanova I."/>
            <person name="Kiss B."/>
            <person name="Kocsube S."/>
            <person name="Kotiranta H."/>
            <person name="LaButti K.M."/>
            <person name="Lechner B.E."/>
            <person name="Liimatainen K."/>
            <person name="Lipzen A."/>
            <person name="Lukacs Z."/>
            <person name="Mihaltcheva S."/>
            <person name="Morgado L.N."/>
            <person name="Niskanen T."/>
            <person name="Noordeloos M.E."/>
            <person name="Ohm R.A."/>
            <person name="Ortiz-Santana B."/>
            <person name="Ovrebo C."/>
            <person name="Racz N."/>
            <person name="Riley R."/>
            <person name="Savchenko A."/>
            <person name="Shiryaev A."/>
            <person name="Soop K."/>
            <person name="Spirin V."/>
            <person name="Szebenyi C."/>
            <person name="Tomsovsky M."/>
            <person name="Tulloss R.E."/>
            <person name="Uehling J."/>
            <person name="Grigoriev I.V."/>
            <person name="Vagvolgyi C."/>
            <person name="Papp T."/>
            <person name="Martin F.M."/>
            <person name="Miettinen O."/>
            <person name="Hibbett D.S."/>
            <person name="Nagy L.G."/>
        </authorList>
    </citation>
    <scope>NUCLEOTIDE SEQUENCE [LARGE SCALE GENOMIC DNA]</scope>
    <source>
        <strain evidence="2 3">CBS 121175</strain>
    </source>
</reference>
<feature type="region of interest" description="Disordered" evidence="1">
    <location>
        <begin position="1"/>
        <end position="102"/>
    </location>
</feature>
<dbReference type="EMBL" id="ML210499">
    <property type="protein sequence ID" value="TFK17515.1"/>
    <property type="molecule type" value="Genomic_DNA"/>
</dbReference>
<dbReference type="AlphaFoldDB" id="A0A5C3KBQ9"/>
<gene>
    <name evidence="2" type="ORF">FA15DRAFT_604944</name>
</gene>
<dbReference type="STRING" id="230819.A0A5C3KBQ9"/>
<proteinExistence type="predicted"/>
<feature type="compositionally biased region" description="Basic and acidic residues" evidence="1">
    <location>
        <begin position="36"/>
        <end position="80"/>
    </location>
</feature>
<evidence type="ECO:0000256" key="1">
    <source>
        <dbReference type="SAM" id="MobiDB-lite"/>
    </source>
</evidence>
<keyword evidence="3" id="KW-1185">Reference proteome</keyword>
<evidence type="ECO:0000313" key="2">
    <source>
        <dbReference type="EMBL" id="TFK17515.1"/>
    </source>
</evidence>
<organism evidence="2 3">
    <name type="scientific">Coprinopsis marcescibilis</name>
    <name type="common">Agaric fungus</name>
    <name type="synonym">Psathyrella marcescibilis</name>
    <dbReference type="NCBI Taxonomy" id="230819"/>
    <lineage>
        <taxon>Eukaryota</taxon>
        <taxon>Fungi</taxon>
        <taxon>Dikarya</taxon>
        <taxon>Basidiomycota</taxon>
        <taxon>Agaricomycotina</taxon>
        <taxon>Agaricomycetes</taxon>
        <taxon>Agaricomycetidae</taxon>
        <taxon>Agaricales</taxon>
        <taxon>Agaricineae</taxon>
        <taxon>Psathyrellaceae</taxon>
        <taxon>Coprinopsis</taxon>
    </lineage>
</organism>
<accession>A0A5C3KBQ9</accession>